<dbReference type="AlphaFoldDB" id="A0AAX4NJF5"/>
<sequence>MRKRSYIILFWGIYLVAMLSIYVIIPRVFPSQDGVVDFVPFFFFFPFISLGRNRSNQNGGAAATLDGGKATEKDRSDYEYSNINDYSEFGMSPRKKSYLLYYIGIGIIAVGIILLIYFLFQ</sequence>
<evidence type="ECO:0000313" key="3">
    <source>
        <dbReference type="Proteomes" id="UP001451606"/>
    </source>
</evidence>
<dbReference type="Proteomes" id="UP001451606">
    <property type="component" value="Chromosome"/>
</dbReference>
<keyword evidence="1" id="KW-1133">Transmembrane helix</keyword>
<keyword evidence="1" id="KW-0472">Membrane</keyword>
<keyword evidence="1" id="KW-0812">Transmembrane</keyword>
<feature type="transmembrane region" description="Helical" evidence="1">
    <location>
        <begin position="7"/>
        <end position="29"/>
    </location>
</feature>
<accession>A0AAX4NJF5</accession>
<evidence type="ECO:0000313" key="2">
    <source>
        <dbReference type="EMBL" id="WYY01102.1"/>
    </source>
</evidence>
<dbReference type="EMBL" id="CP133772">
    <property type="protein sequence ID" value="WYY01102.1"/>
    <property type="molecule type" value="Genomic_DNA"/>
</dbReference>
<dbReference type="GeneID" id="95968436"/>
<dbReference type="RefSeq" id="WP_393971422.1">
    <property type="nucleotide sequence ID" value="NZ_CP133772.1"/>
</dbReference>
<proteinExistence type="predicted"/>
<reference evidence="2 3" key="1">
    <citation type="submission" date="2023-09" db="EMBL/GenBank/DDBJ databases">
        <authorList>
            <person name="Golyshina O.V."/>
            <person name="Lunev E.A."/>
            <person name="Bargiela R."/>
            <person name="Gaines M.C."/>
            <person name="Daum B."/>
            <person name="Bale N.J."/>
            <person name="Koenen M."/>
            <person name="Sinninghe Damst J.S."/>
            <person name="Yakimov M."/>
            <person name="Golyshin P.N."/>
        </authorList>
    </citation>
    <scope>NUCLEOTIDE SEQUENCE [LARGE SCALE GENOMIC DNA]</scope>
    <source>
        <strain evidence="2 3">M1</strain>
    </source>
</reference>
<evidence type="ECO:0000256" key="1">
    <source>
        <dbReference type="SAM" id="Phobius"/>
    </source>
</evidence>
<dbReference type="KEGG" id="omr:OXIME_001698"/>
<name>A0AAX4NJF5_9ARCH</name>
<protein>
    <submittedName>
        <fullName evidence="2">Uncharacterized protein</fullName>
    </submittedName>
</protein>
<organism evidence="2 3">
    <name type="scientific">Oxyplasma meridianum</name>
    <dbReference type="NCBI Taxonomy" id="3073602"/>
    <lineage>
        <taxon>Archaea</taxon>
        <taxon>Methanobacteriati</taxon>
        <taxon>Thermoplasmatota</taxon>
        <taxon>Thermoplasmata</taxon>
        <taxon>Thermoplasmatales</taxon>
        <taxon>Thermoplasmataceae</taxon>
        <taxon>Oxyplasma</taxon>
    </lineage>
</organism>
<gene>
    <name evidence="2" type="ORF">OXIME_001698</name>
</gene>
<keyword evidence="3" id="KW-1185">Reference proteome</keyword>
<feature type="transmembrane region" description="Helical" evidence="1">
    <location>
        <begin position="35"/>
        <end position="51"/>
    </location>
</feature>
<feature type="transmembrane region" description="Helical" evidence="1">
    <location>
        <begin position="99"/>
        <end position="120"/>
    </location>
</feature>